<evidence type="ECO:0000313" key="5">
    <source>
        <dbReference type="Proteomes" id="UP000091929"/>
    </source>
</evidence>
<dbReference type="Gene3D" id="1.10.1760.20">
    <property type="match status" value="1"/>
</dbReference>
<gene>
    <name evidence="2" type="ORF">APG10_01451</name>
    <name evidence="3" type="ORF">APG11_01148</name>
    <name evidence="4" type="ORF">APG12_01104</name>
</gene>
<keyword evidence="1" id="KW-0472">Membrane</keyword>
<feature type="transmembrane region" description="Helical" evidence="1">
    <location>
        <begin position="12"/>
        <end position="31"/>
    </location>
</feature>
<feature type="transmembrane region" description="Helical" evidence="1">
    <location>
        <begin position="123"/>
        <end position="146"/>
    </location>
</feature>
<keyword evidence="1" id="KW-0812">Transmembrane</keyword>
<reference evidence="5 6" key="1">
    <citation type="journal article" date="2016" name="ISME J.">
        <title>Chasing the elusive Euryarchaeota class WSA2: genomes reveal a uniquely fastidious methyl-reducing methanogen.</title>
        <authorList>
            <person name="Nobu M.K."/>
            <person name="Narihiro T."/>
            <person name="Kuroda K."/>
            <person name="Mei R."/>
            <person name="Liu W.T."/>
        </authorList>
    </citation>
    <scope>NUCLEOTIDE SEQUENCE [LARGE SCALE GENOMIC DNA]</scope>
    <source>
        <strain evidence="2">B03fssc0709_Meth_Bin005</strain>
        <strain evidence="3">B15fssc0709_Meth_Bin003</strain>
        <strain evidence="4">BMIXfssc0709_Meth_Bin006</strain>
    </source>
</reference>
<proteinExistence type="predicted"/>
<accession>A0A150IID7</accession>
<name>A0A150IR28_9EURY</name>
<evidence type="ECO:0000313" key="6">
    <source>
        <dbReference type="Proteomes" id="UP000092401"/>
    </source>
</evidence>
<evidence type="ECO:0000313" key="2">
    <source>
        <dbReference type="EMBL" id="KYC44773.1"/>
    </source>
</evidence>
<accession>A0A150IR28</accession>
<dbReference type="Proteomes" id="UP000092403">
    <property type="component" value="Unassembled WGS sequence"/>
</dbReference>
<dbReference type="AlphaFoldDB" id="A0A150IR28"/>
<organism evidence="3 5">
    <name type="scientific">Candidatus Methanofastidiosum methylothiophilum</name>
    <dbReference type="NCBI Taxonomy" id="1705564"/>
    <lineage>
        <taxon>Archaea</taxon>
        <taxon>Methanobacteriati</taxon>
        <taxon>Methanobacteriota</taxon>
        <taxon>Stenosarchaea group</taxon>
        <taxon>Candidatus Methanofastidiosia</taxon>
        <taxon>Candidatus Methanofastidiosales</taxon>
        <taxon>Candidatus Methanofastidiosaceae</taxon>
        <taxon>Candidatus Methanofastidiosum</taxon>
    </lineage>
</organism>
<dbReference type="EMBL" id="LNGE01000043">
    <property type="protein sequence ID" value="KYC44773.1"/>
    <property type="molecule type" value="Genomic_DNA"/>
</dbReference>
<comment type="caution">
    <text evidence="3">The sequence shown here is derived from an EMBL/GenBank/DDBJ whole genome shotgun (WGS) entry which is preliminary data.</text>
</comment>
<evidence type="ECO:0000313" key="4">
    <source>
        <dbReference type="EMBL" id="KYC50016.1"/>
    </source>
</evidence>
<dbReference type="EMBL" id="LNJC01000021">
    <property type="protein sequence ID" value="KYC50016.1"/>
    <property type="molecule type" value="Genomic_DNA"/>
</dbReference>
<feature type="transmembrane region" description="Helical" evidence="1">
    <location>
        <begin position="96"/>
        <end position="117"/>
    </location>
</feature>
<evidence type="ECO:0000256" key="1">
    <source>
        <dbReference type="SAM" id="Phobius"/>
    </source>
</evidence>
<evidence type="ECO:0000313" key="3">
    <source>
        <dbReference type="EMBL" id="KYC47457.1"/>
    </source>
</evidence>
<protein>
    <submittedName>
        <fullName evidence="3">Uncharacterized protein</fullName>
    </submittedName>
</protein>
<dbReference type="Proteomes" id="UP000092401">
    <property type="component" value="Unassembled WGS sequence"/>
</dbReference>
<accession>A0A150IYH4</accession>
<keyword evidence="1" id="KW-1133">Transmembrane helix</keyword>
<feature type="transmembrane region" description="Helical" evidence="1">
    <location>
        <begin position="43"/>
        <end position="64"/>
    </location>
</feature>
<sequence>MSKLSSKEIGYIAIFSALGTVLVLLTMFPIGPNIYLDLSHVGTSLSAILLGPIAGGITGLIVAIPPFTRIGNILMLPLKALTGITIGILSKKTRPFVAVFVGYLPEGFLTYLTLSVLKIPYGLPWPIVSSILIKAFTEIIIIGILMEAIMRNKGVKQFLQSKVGFLYL</sequence>
<dbReference type="EMBL" id="LNGF01000023">
    <property type="protein sequence ID" value="KYC47457.1"/>
    <property type="molecule type" value="Genomic_DNA"/>
</dbReference>
<dbReference type="Proteomes" id="UP000091929">
    <property type="component" value="Unassembled WGS sequence"/>
</dbReference>